<dbReference type="GO" id="GO:0003700">
    <property type="term" value="F:DNA-binding transcription factor activity"/>
    <property type="evidence" value="ECO:0007669"/>
    <property type="project" value="TreeGrafter"/>
</dbReference>
<evidence type="ECO:0000256" key="1">
    <source>
        <dbReference type="ARBA" id="ARBA00023015"/>
    </source>
</evidence>
<dbReference type="Pfam" id="PF17754">
    <property type="entry name" value="TetR_C_14"/>
    <property type="match status" value="1"/>
</dbReference>
<evidence type="ECO:0000313" key="6">
    <source>
        <dbReference type="EMBL" id="PJE94210.1"/>
    </source>
</evidence>
<feature type="DNA-binding region" description="H-T-H motif" evidence="4">
    <location>
        <begin position="38"/>
        <end position="57"/>
    </location>
</feature>
<dbReference type="PROSITE" id="PS50977">
    <property type="entry name" value="HTH_TETR_2"/>
    <property type="match status" value="1"/>
</dbReference>
<dbReference type="GO" id="GO:0000976">
    <property type="term" value="F:transcription cis-regulatory region binding"/>
    <property type="evidence" value="ECO:0007669"/>
    <property type="project" value="TreeGrafter"/>
</dbReference>
<evidence type="ECO:0000256" key="3">
    <source>
        <dbReference type="ARBA" id="ARBA00023163"/>
    </source>
</evidence>
<organism evidence="6 7">
    <name type="scientific">Streptomyces carminius</name>
    <dbReference type="NCBI Taxonomy" id="2665496"/>
    <lineage>
        <taxon>Bacteria</taxon>
        <taxon>Bacillati</taxon>
        <taxon>Actinomycetota</taxon>
        <taxon>Actinomycetes</taxon>
        <taxon>Kitasatosporales</taxon>
        <taxon>Streptomycetaceae</taxon>
        <taxon>Streptomyces</taxon>
    </lineage>
</organism>
<accession>A0A2M8LQK1</accession>
<reference evidence="6 7" key="1">
    <citation type="submission" date="2017-11" db="EMBL/GenBank/DDBJ databases">
        <title>Streptomyces carmine sp. nov., a novel actinomycete isolated from Sophora alopecuroides in Xinjiang, China.</title>
        <authorList>
            <person name="Wang Y."/>
            <person name="Luo X."/>
            <person name="Wan C."/>
            <person name="Zhang L."/>
        </authorList>
    </citation>
    <scope>NUCLEOTIDE SEQUENCE [LARGE SCALE GENOMIC DNA]</scope>
    <source>
        <strain evidence="6 7">TRM SA0054</strain>
    </source>
</reference>
<keyword evidence="7" id="KW-1185">Reference proteome</keyword>
<dbReference type="Pfam" id="PF00440">
    <property type="entry name" value="TetR_N"/>
    <property type="match status" value="1"/>
</dbReference>
<dbReference type="InterPro" id="IPR001647">
    <property type="entry name" value="HTH_TetR"/>
</dbReference>
<dbReference type="PROSITE" id="PS01081">
    <property type="entry name" value="HTH_TETR_1"/>
    <property type="match status" value="1"/>
</dbReference>
<evidence type="ECO:0000313" key="7">
    <source>
        <dbReference type="Proteomes" id="UP000230407"/>
    </source>
</evidence>
<comment type="caution">
    <text evidence="6">The sequence shown here is derived from an EMBL/GenBank/DDBJ whole genome shotgun (WGS) entry which is preliminary data.</text>
</comment>
<dbReference type="InterPro" id="IPR023772">
    <property type="entry name" value="DNA-bd_HTH_TetR-type_CS"/>
</dbReference>
<evidence type="ECO:0000256" key="4">
    <source>
        <dbReference type="PROSITE-ProRule" id="PRU00335"/>
    </source>
</evidence>
<dbReference type="RefSeq" id="WP_100204822.1">
    <property type="nucleotide sequence ID" value="NZ_PGGW01000069.1"/>
</dbReference>
<feature type="domain" description="HTH tetR-type" evidence="5">
    <location>
        <begin position="15"/>
        <end position="75"/>
    </location>
</feature>
<dbReference type="AlphaFoldDB" id="A0A2M8LQK1"/>
<dbReference type="InterPro" id="IPR050109">
    <property type="entry name" value="HTH-type_TetR-like_transc_reg"/>
</dbReference>
<dbReference type="Gene3D" id="1.10.357.10">
    <property type="entry name" value="Tetracycline Repressor, domain 2"/>
    <property type="match status" value="1"/>
</dbReference>
<dbReference type="PRINTS" id="PR00455">
    <property type="entry name" value="HTHTETR"/>
</dbReference>
<sequence>MGRSEAPTLWDRSRQAAIESILETALRLFAEEGYEATTTARIAREAGISQRSLFRYFGSKEDLVCGEQDARGVLLKETVAAQPDDVSVWEALRTGLIAATVPDHPPERALEISRLIHSTPSLRARQTEKRLRWQELLAPEVERRMGLDGGPVPRAGALAVIGTVFACMDAAVDAWVASGGTADALALYDEAVAAVRGQD</sequence>
<keyword evidence="2 4" id="KW-0238">DNA-binding</keyword>
<dbReference type="InterPro" id="IPR009057">
    <property type="entry name" value="Homeodomain-like_sf"/>
</dbReference>
<protein>
    <submittedName>
        <fullName evidence="6">TetR family transcriptional regulator</fullName>
    </submittedName>
</protein>
<keyword evidence="1" id="KW-0805">Transcription regulation</keyword>
<evidence type="ECO:0000259" key="5">
    <source>
        <dbReference type="PROSITE" id="PS50977"/>
    </source>
</evidence>
<dbReference type="EMBL" id="PGGW01000069">
    <property type="protein sequence ID" value="PJE94210.1"/>
    <property type="molecule type" value="Genomic_DNA"/>
</dbReference>
<dbReference type="Proteomes" id="UP000230407">
    <property type="component" value="Unassembled WGS sequence"/>
</dbReference>
<proteinExistence type="predicted"/>
<gene>
    <name evidence="6" type="ORF">CUT44_28445</name>
</gene>
<dbReference type="PANTHER" id="PTHR30055:SF238">
    <property type="entry name" value="MYCOFACTOCIN BIOSYNTHESIS TRANSCRIPTIONAL REGULATOR MFTR-RELATED"/>
    <property type="match status" value="1"/>
</dbReference>
<name>A0A2M8LQK1_9ACTN</name>
<dbReference type="PANTHER" id="PTHR30055">
    <property type="entry name" value="HTH-TYPE TRANSCRIPTIONAL REGULATOR RUTR"/>
    <property type="match status" value="1"/>
</dbReference>
<dbReference type="Gene3D" id="1.10.10.60">
    <property type="entry name" value="Homeodomain-like"/>
    <property type="match status" value="1"/>
</dbReference>
<keyword evidence="3" id="KW-0804">Transcription</keyword>
<dbReference type="InterPro" id="IPR041347">
    <property type="entry name" value="MftR_C"/>
</dbReference>
<dbReference type="SUPFAM" id="SSF46689">
    <property type="entry name" value="Homeodomain-like"/>
    <property type="match status" value="1"/>
</dbReference>
<evidence type="ECO:0000256" key="2">
    <source>
        <dbReference type="ARBA" id="ARBA00023125"/>
    </source>
</evidence>